<dbReference type="Proteomes" id="UP001154282">
    <property type="component" value="Unassembled WGS sequence"/>
</dbReference>
<dbReference type="GO" id="GO:0005739">
    <property type="term" value="C:mitochondrion"/>
    <property type="evidence" value="ECO:0007669"/>
    <property type="project" value="TreeGrafter"/>
</dbReference>
<dbReference type="PANTHER" id="PTHR33156:SF9">
    <property type="entry name" value="PROTEIN NUCLEAR FUSION DEFECTIVE 6, CHLOROPLASTIC_MITOCHONDRIAL"/>
    <property type="match status" value="1"/>
</dbReference>
<accession>A0AAV0K8T0</accession>
<gene>
    <name evidence="1" type="ORF">LITE_LOCUS17547</name>
</gene>
<dbReference type="PANTHER" id="PTHR33156">
    <property type="entry name" value="OS02G0230000 PROTEIN"/>
    <property type="match status" value="1"/>
</dbReference>
<sequence>ISQLTAHNHFSLPFQSSRERSGSRRILTEEFFPAPNPKTLNPLRQIETPNSKTFEKLHSSSSTETSMASFGTKFVSRSSLSSIKSALRSAAAKSRSTSSTPSFASTSSSATPIRRFSISRIPSELGCAASLLPLHSAVATARMTSCLSTTSRSGRALSQGTLCCTYPGL</sequence>
<evidence type="ECO:0000313" key="1">
    <source>
        <dbReference type="EMBL" id="CAI0418097.1"/>
    </source>
</evidence>
<feature type="non-terminal residue" evidence="1">
    <location>
        <position position="1"/>
    </location>
</feature>
<dbReference type="InterPro" id="IPR043459">
    <property type="entry name" value="NFD6/NOXY2-like"/>
</dbReference>
<evidence type="ECO:0000313" key="2">
    <source>
        <dbReference type="Proteomes" id="UP001154282"/>
    </source>
</evidence>
<reference evidence="1" key="1">
    <citation type="submission" date="2022-08" db="EMBL/GenBank/DDBJ databases">
        <authorList>
            <person name="Gutierrez-Valencia J."/>
        </authorList>
    </citation>
    <scope>NUCLEOTIDE SEQUENCE</scope>
</reference>
<dbReference type="EMBL" id="CAMGYJ010000005">
    <property type="protein sequence ID" value="CAI0418097.1"/>
    <property type="molecule type" value="Genomic_DNA"/>
</dbReference>
<dbReference type="AlphaFoldDB" id="A0AAV0K8T0"/>
<name>A0AAV0K8T0_9ROSI</name>
<proteinExistence type="predicted"/>
<comment type="caution">
    <text evidence="1">The sequence shown here is derived from an EMBL/GenBank/DDBJ whole genome shotgun (WGS) entry which is preliminary data.</text>
</comment>
<protein>
    <submittedName>
        <fullName evidence="1">Uncharacterized protein</fullName>
    </submittedName>
</protein>
<keyword evidence="2" id="KW-1185">Reference proteome</keyword>
<organism evidence="1 2">
    <name type="scientific">Linum tenue</name>
    <dbReference type="NCBI Taxonomy" id="586396"/>
    <lineage>
        <taxon>Eukaryota</taxon>
        <taxon>Viridiplantae</taxon>
        <taxon>Streptophyta</taxon>
        <taxon>Embryophyta</taxon>
        <taxon>Tracheophyta</taxon>
        <taxon>Spermatophyta</taxon>
        <taxon>Magnoliopsida</taxon>
        <taxon>eudicotyledons</taxon>
        <taxon>Gunneridae</taxon>
        <taxon>Pentapetalae</taxon>
        <taxon>rosids</taxon>
        <taxon>fabids</taxon>
        <taxon>Malpighiales</taxon>
        <taxon>Linaceae</taxon>
        <taxon>Linum</taxon>
    </lineage>
</organism>